<feature type="region of interest" description="Disordered" evidence="2">
    <location>
        <begin position="217"/>
        <end position="243"/>
    </location>
</feature>
<proteinExistence type="predicted"/>
<dbReference type="GO" id="GO:0008270">
    <property type="term" value="F:zinc ion binding"/>
    <property type="evidence" value="ECO:0007669"/>
    <property type="project" value="InterPro"/>
</dbReference>
<dbReference type="InterPro" id="IPR036875">
    <property type="entry name" value="Znf_CCHC_sf"/>
</dbReference>
<reference evidence="4" key="1">
    <citation type="journal article" date="2019" name="Sci. Rep.">
        <title>Draft genome of Tanacetum cinerariifolium, the natural source of mosquito coil.</title>
        <authorList>
            <person name="Yamashiro T."/>
            <person name="Shiraishi A."/>
            <person name="Satake H."/>
            <person name="Nakayama K."/>
        </authorList>
    </citation>
    <scope>NUCLEOTIDE SEQUENCE</scope>
</reference>
<dbReference type="InterPro" id="IPR054722">
    <property type="entry name" value="PolX-like_BBD"/>
</dbReference>
<keyword evidence="1" id="KW-0175">Coiled coil</keyword>
<evidence type="ECO:0000259" key="3">
    <source>
        <dbReference type="SMART" id="SM00343"/>
    </source>
</evidence>
<dbReference type="SUPFAM" id="SSF57756">
    <property type="entry name" value="Retrovirus zinc finger-like domains"/>
    <property type="match status" value="1"/>
</dbReference>
<name>A0A6L2NQ92_TANCI</name>
<feature type="compositionally biased region" description="Basic and acidic residues" evidence="2">
    <location>
        <begin position="217"/>
        <end position="226"/>
    </location>
</feature>
<sequence>MTDYSLWEVILNGDSPAPTRVVDGVLQPVSPTTAEQRLARKNELKARATLLMALPDKHQLKFNTHKDAKTLKIYDAEVKNSSSTSTTTQNIAFVSFSNTDSTNEPVSAAASVSTISAKMFAFSLPNVDSLSNAVIYLFFASQSSSPQLDNDDLKQIDADDLEEIDLKWKMAMLIVRARRFLQRTGRNLGSNGPTSMGFDISKVQCYTCHRKGHFAREFRSPKDTRRNGTAKPQKGNVPVETSTSNALVSQCDGVGSYDWSFQPEEEPTNYALMAFSSLSSSLTMRKSQFDVISYQTGLESVEARLLVYQQNKYVFEEDIKLLKLEVQLRDNALVSLRKNLKKAKQERDDLKLKLEKFQTYFKNLTELLASQTNAKTGLGYNSQVFTRVMFNCDDYLSSRSDESLPPSPIYDRPSAPIIEDWVFDSEDESETKTPQNVPSFVQSTKQVKSPWPSIQHVETSILDATPKTATPKPTSKGKHRNRKACFVCKSLDHLIKDCDYHEKKKAQPTVTRPTQYKPIVTKPNSPTIMHINRSPSPKGSNSPPRVTVVKAPLVNAAKGMQGKWEWKPKCLILDHVSCNTSASMTLKRFDYNDALGRSKVIDSGCSRHMIGNMSYLSDFKELNGGYVAFRGNPKGGKIPGKGKIRTGKLDFDDVYFVKELKFNLFSVSQMCDKKNSVLFTDIECLVLSPKFKMPVESQVLLRVPRENNMYNVVPSGDLTCLFAKATIDEVLVTKPHNNTPYELLHGRTPNISFMRPFGCHVTILNTLDSLGKFDGKVDEGFLVGYSVSSKAFRVFNSRTQIVQETLHVNFLENKPNVAGSGPTWLFDLDSLTKTMNYQPVTTGNQSNPSAYVQEQFDAEKVGEKIVQQYVLFLVWSSGSTNPQNTDGDVAFDEKEPEFDEKKHESEVNVYPSYVFYVSCVLV</sequence>
<feature type="domain" description="CCHC-type" evidence="3">
    <location>
        <begin position="204"/>
        <end position="220"/>
    </location>
</feature>
<evidence type="ECO:0000256" key="2">
    <source>
        <dbReference type="SAM" id="MobiDB-lite"/>
    </source>
</evidence>
<comment type="caution">
    <text evidence="4">The sequence shown here is derived from an EMBL/GenBank/DDBJ whole genome shotgun (WGS) entry which is preliminary data.</text>
</comment>
<evidence type="ECO:0000313" key="4">
    <source>
        <dbReference type="EMBL" id="GEU88551.1"/>
    </source>
</evidence>
<gene>
    <name evidence="4" type="ORF">Tci_060529</name>
</gene>
<accession>A0A6L2NQ92</accession>
<dbReference type="EMBL" id="BKCJ010009775">
    <property type="protein sequence ID" value="GEU88551.1"/>
    <property type="molecule type" value="Genomic_DNA"/>
</dbReference>
<dbReference type="AlphaFoldDB" id="A0A6L2NQ92"/>
<protein>
    <submittedName>
        <fullName evidence="4">Ribonuclease H-like domain-containing protein</fullName>
    </submittedName>
</protein>
<evidence type="ECO:0000256" key="1">
    <source>
        <dbReference type="SAM" id="Coils"/>
    </source>
</evidence>
<organism evidence="4">
    <name type="scientific">Tanacetum cinerariifolium</name>
    <name type="common">Dalmatian daisy</name>
    <name type="synonym">Chrysanthemum cinerariifolium</name>
    <dbReference type="NCBI Taxonomy" id="118510"/>
    <lineage>
        <taxon>Eukaryota</taxon>
        <taxon>Viridiplantae</taxon>
        <taxon>Streptophyta</taxon>
        <taxon>Embryophyta</taxon>
        <taxon>Tracheophyta</taxon>
        <taxon>Spermatophyta</taxon>
        <taxon>Magnoliopsida</taxon>
        <taxon>eudicotyledons</taxon>
        <taxon>Gunneridae</taxon>
        <taxon>Pentapetalae</taxon>
        <taxon>asterids</taxon>
        <taxon>campanulids</taxon>
        <taxon>Asterales</taxon>
        <taxon>Asteraceae</taxon>
        <taxon>Asteroideae</taxon>
        <taxon>Anthemideae</taxon>
        <taxon>Anthemidinae</taxon>
        <taxon>Tanacetum</taxon>
    </lineage>
</organism>
<dbReference type="Pfam" id="PF22936">
    <property type="entry name" value="Pol_BBD"/>
    <property type="match status" value="1"/>
</dbReference>
<dbReference type="Pfam" id="PF25597">
    <property type="entry name" value="SH3_retrovirus"/>
    <property type="match status" value="1"/>
</dbReference>
<dbReference type="Gene3D" id="4.10.60.10">
    <property type="entry name" value="Zinc finger, CCHC-type"/>
    <property type="match status" value="1"/>
</dbReference>
<feature type="domain" description="CCHC-type" evidence="3">
    <location>
        <begin position="484"/>
        <end position="500"/>
    </location>
</feature>
<dbReference type="GO" id="GO:0003676">
    <property type="term" value="F:nucleic acid binding"/>
    <property type="evidence" value="ECO:0007669"/>
    <property type="project" value="InterPro"/>
</dbReference>
<dbReference type="InterPro" id="IPR001878">
    <property type="entry name" value="Znf_CCHC"/>
</dbReference>
<dbReference type="InterPro" id="IPR057670">
    <property type="entry name" value="SH3_retrovirus"/>
</dbReference>
<dbReference type="SMART" id="SM00343">
    <property type="entry name" value="ZnF_C2HC"/>
    <property type="match status" value="2"/>
</dbReference>
<feature type="coiled-coil region" evidence="1">
    <location>
        <begin position="326"/>
        <end position="360"/>
    </location>
</feature>